<evidence type="ECO:0000313" key="1">
    <source>
        <dbReference type="EMBL" id="KAJ8015999.1"/>
    </source>
</evidence>
<sequence>MGIDRGEEPGTIDDWVQCHQTRLQEARASARRQMEQAADARKRIHGPATRNGTLPINQLVYRKNHSFRGRHKIQDVWMPIPYRVISQPDLEKPVYTVVPVDGSKAPKNIHRMELRPCGPEQGPSVVVQDWRTSMDTGRSTTLMDADEDELGAVWVVRQHPQRGPSPESPPTREAELSLSVSGVREKGSSEPLPGISSSSESDQAELEVPPGSPVQLRRSKRNTAGKHSNPTRLPRSVVWSPGGGRGGLCRMVAHTNKPTL</sequence>
<dbReference type="EMBL" id="CM055728">
    <property type="protein sequence ID" value="KAJ8015999.1"/>
    <property type="molecule type" value="Genomic_DNA"/>
</dbReference>
<name>A0ACC2HJ10_DALPE</name>
<keyword evidence="2" id="KW-1185">Reference proteome</keyword>
<accession>A0ACC2HJ10</accession>
<reference evidence="1" key="1">
    <citation type="submission" date="2021-05" db="EMBL/GenBank/DDBJ databases">
        <authorList>
            <person name="Pan Q."/>
            <person name="Jouanno E."/>
            <person name="Zahm M."/>
            <person name="Klopp C."/>
            <person name="Cabau C."/>
            <person name="Louis A."/>
            <person name="Berthelot C."/>
            <person name="Parey E."/>
            <person name="Roest Crollius H."/>
            <person name="Montfort J."/>
            <person name="Robinson-Rechavi M."/>
            <person name="Bouchez O."/>
            <person name="Lampietro C."/>
            <person name="Lopez Roques C."/>
            <person name="Donnadieu C."/>
            <person name="Postlethwait J."/>
            <person name="Bobe J."/>
            <person name="Dillon D."/>
            <person name="Chandos A."/>
            <person name="von Hippel F."/>
            <person name="Guiguen Y."/>
        </authorList>
    </citation>
    <scope>NUCLEOTIDE SEQUENCE</scope>
    <source>
        <strain evidence="1">YG-Jan2019</strain>
    </source>
</reference>
<gene>
    <name evidence="1" type="ORF">DPEC_G00002570</name>
</gene>
<protein>
    <submittedName>
        <fullName evidence="1">Uncharacterized protein</fullName>
    </submittedName>
</protein>
<comment type="caution">
    <text evidence="1">The sequence shown here is derived from an EMBL/GenBank/DDBJ whole genome shotgun (WGS) entry which is preliminary data.</text>
</comment>
<proteinExistence type="predicted"/>
<organism evidence="1 2">
    <name type="scientific">Dallia pectoralis</name>
    <name type="common">Alaska blackfish</name>
    <dbReference type="NCBI Taxonomy" id="75939"/>
    <lineage>
        <taxon>Eukaryota</taxon>
        <taxon>Metazoa</taxon>
        <taxon>Chordata</taxon>
        <taxon>Craniata</taxon>
        <taxon>Vertebrata</taxon>
        <taxon>Euteleostomi</taxon>
        <taxon>Actinopterygii</taxon>
        <taxon>Neopterygii</taxon>
        <taxon>Teleostei</taxon>
        <taxon>Protacanthopterygii</taxon>
        <taxon>Esociformes</taxon>
        <taxon>Umbridae</taxon>
        <taxon>Dallia</taxon>
    </lineage>
</organism>
<evidence type="ECO:0000313" key="2">
    <source>
        <dbReference type="Proteomes" id="UP001157502"/>
    </source>
</evidence>
<dbReference type="Proteomes" id="UP001157502">
    <property type="component" value="Chromosome 1"/>
</dbReference>